<dbReference type="Gene3D" id="1.10.287.950">
    <property type="entry name" value="Methyl-accepting chemotaxis protein"/>
    <property type="match status" value="1"/>
</dbReference>
<dbReference type="STRING" id="1848.SAMN05443637_103264"/>
<organism evidence="1 2">
    <name type="scientific">Pseudonocardia thermophila</name>
    <dbReference type="NCBI Taxonomy" id="1848"/>
    <lineage>
        <taxon>Bacteria</taxon>
        <taxon>Bacillati</taxon>
        <taxon>Actinomycetota</taxon>
        <taxon>Actinomycetes</taxon>
        <taxon>Pseudonocardiales</taxon>
        <taxon>Pseudonocardiaceae</taxon>
        <taxon>Pseudonocardia</taxon>
    </lineage>
</organism>
<dbReference type="OrthoDB" id="4774719at2"/>
<dbReference type="RefSeq" id="WP_073455783.1">
    <property type="nucleotide sequence ID" value="NZ_FRAP01000003.1"/>
</dbReference>
<dbReference type="EMBL" id="FRAP01000003">
    <property type="protein sequence ID" value="SHK18417.1"/>
    <property type="molecule type" value="Genomic_DNA"/>
</dbReference>
<evidence type="ECO:0000313" key="2">
    <source>
        <dbReference type="Proteomes" id="UP000184363"/>
    </source>
</evidence>
<protein>
    <recommendedName>
        <fullName evidence="3">Ribulose 1,5-bisphosphate carboxylase large subunit</fullName>
    </recommendedName>
</protein>
<dbReference type="AlphaFoldDB" id="A0A1M6QEB3"/>
<accession>A0A1M6QEB3</accession>
<proteinExistence type="predicted"/>
<evidence type="ECO:0000313" key="1">
    <source>
        <dbReference type="EMBL" id="SHK18417.1"/>
    </source>
</evidence>
<keyword evidence="2" id="KW-1185">Reference proteome</keyword>
<reference evidence="1 2" key="1">
    <citation type="submission" date="2016-11" db="EMBL/GenBank/DDBJ databases">
        <authorList>
            <person name="Jaros S."/>
            <person name="Januszkiewicz K."/>
            <person name="Wedrychowicz H."/>
        </authorList>
    </citation>
    <scope>NUCLEOTIDE SEQUENCE [LARGE SCALE GENOMIC DNA]</scope>
    <source>
        <strain evidence="1 2">DSM 43832</strain>
    </source>
</reference>
<dbReference type="SUPFAM" id="SSF58104">
    <property type="entry name" value="Methyl-accepting chemotaxis protein (MCP) signaling domain"/>
    <property type="match status" value="1"/>
</dbReference>
<gene>
    <name evidence="1" type="ORF">SAMN05443637_103264</name>
</gene>
<evidence type="ECO:0008006" key="3">
    <source>
        <dbReference type="Google" id="ProtNLM"/>
    </source>
</evidence>
<name>A0A1M6QEB3_PSETH</name>
<dbReference type="Proteomes" id="UP000184363">
    <property type="component" value="Unassembled WGS sequence"/>
</dbReference>
<sequence>MALRIGGVPVLFSPAEVAGGIRAVLGWTDEAVDLVAGLPGRVDRLLADAETLLGEVRRLAEPVATIAEQAEAATAAAEQVVATATTVTTTAEEVVAQTTESVQRADAAIADAARAAAEASGLLATYQPIAERAAPLAKQFVEEFSAKELHAAIRMVDSLPRLTEHIESDVLPLLATLDHVGPDLRELIALVTDVRNALASVPGMRLLRGRRSAEQPT</sequence>